<keyword evidence="3" id="KW-1185">Reference proteome</keyword>
<dbReference type="OrthoDB" id="9999611at2759"/>
<reference evidence="2" key="1">
    <citation type="submission" date="2021-06" db="EMBL/GenBank/DDBJ databases">
        <authorList>
            <person name="Kallberg Y."/>
            <person name="Tangrot J."/>
            <person name="Rosling A."/>
        </authorList>
    </citation>
    <scope>NUCLEOTIDE SEQUENCE</scope>
    <source>
        <strain evidence="2">UK204</strain>
    </source>
</reference>
<dbReference type="AlphaFoldDB" id="A0A9N9GKZ0"/>
<feature type="region of interest" description="Disordered" evidence="1">
    <location>
        <begin position="84"/>
        <end position="105"/>
    </location>
</feature>
<dbReference type="PANTHER" id="PTHR40460:SF1">
    <property type="entry name" value="CSBD-LIKE DOMAIN-CONTAINING PROTEIN"/>
    <property type="match status" value="1"/>
</dbReference>
<feature type="region of interest" description="Disordered" evidence="1">
    <location>
        <begin position="15"/>
        <end position="60"/>
    </location>
</feature>
<proteinExistence type="predicted"/>
<organism evidence="2 3">
    <name type="scientific">Funneliformis caledonium</name>
    <dbReference type="NCBI Taxonomy" id="1117310"/>
    <lineage>
        <taxon>Eukaryota</taxon>
        <taxon>Fungi</taxon>
        <taxon>Fungi incertae sedis</taxon>
        <taxon>Mucoromycota</taxon>
        <taxon>Glomeromycotina</taxon>
        <taxon>Glomeromycetes</taxon>
        <taxon>Glomerales</taxon>
        <taxon>Glomeraceae</taxon>
        <taxon>Funneliformis</taxon>
    </lineage>
</organism>
<feature type="compositionally biased region" description="Basic and acidic residues" evidence="1">
    <location>
        <begin position="84"/>
        <end position="102"/>
    </location>
</feature>
<dbReference type="EMBL" id="CAJVPQ010002821">
    <property type="protein sequence ID" value="CAG8609424.1"/>
    <property type="molecule type" value="Genomic_DNA"/>
</dbReference>
<dbReference type="PANTHER" id="PTHR40460">
    <property type="entry name" value="CHROMOSOME 1, WHOLE GENOME SHOTGUN SEQUENCE"/>
    <property type="match status" value="1"/>
</dbReference>
<evidence type="ECO:0000313" key="2">
    <source>
        <dbReference type="EMBL" id="CAG8609424.1"/>
    </source>
</evidence>
<feature type="compositionally biased region" description="Basic and acidic residues" evidence="1">
    <location>
        <begin position="31"/>
        <end position="49"/>
    </location>
</feature>
<name>A0A9N9GKZ0_9GLOM</name>
<evidence type="ECO:0000256" key="1">
    <source>
        <dbReference type="SAM" id="MobiDB-lite"/>
    </source>
</evidence>
<protein>
    <submittedName>
        <fullName evidence="2">13502_t:CDS:1</fullName>
    </submittedName>
</protein>
<dbReference type="SUPFAM" id="SSF69047">
    <property type="entry name" value="Hypothetical protein YjbJ"/>
    <property type="match status" value="2"/>
</dbReference>
<comment type="caution">
    <text evidence="2">The sequence shown here is derived from an EMBL/GenBank/DDBJ whole genome shotgun (WGS) entry which is preliminary data.</text>
</comment>
<evidence type="ECO:0000313" key="3">
    <source>
        <dbReference type="Proteomes" id="UP000789570"/>
    </source>
</evidence>
<accession>A0A9N9GKZ0</accession>
<dbReference type="Proteomes" id="UP000789570">
    <property type="component" value="Unassembled WGS sequence"/>
</dbReference>
<dbReference type="InterPro" id="IPR036629">
    <property type="entry name" value="YjbJ_sf"/>
</dbReference>
<sequence>MSEPSKVNANLNYYSGTAKEQVGNLTGNEQLKAEGREAQELGSSEHEAAVKASNAPSKVTGNYNATVGTVKEMVGSTLGYTDLEKSGAEQRRDGNAELEAAKASDYVSGAGDKVKGIIKENVGSAVKDEKMEAQGYATRVKGEEQMKRNQ</sequence>
<gene>
    <name evidence="2" type="ORF">FCALED_LOCUS8995</name>
</gene>